<feature type="non-terminal residue" evidence="7">
    <location>
        <position position="806"/>
    </location>
</feature>
<evidence type="ECO:0000256" key="2">
    <source>
        <dbReference type="ARBA" id="ARBA00022670"/>
    </source>
</evidence>
<keyword evidence="5" id="KW-0325">Glycoprotein</keyword>
<comment type="caution">
    <text evidence="7">The sequence shown here is derived from an EMBL/GenBank/DDBJ whole genome shotgun (WGS) entry which is preliminary data.</text>
</comment>
<reference evidence="7" key="1">
    <citation type="submission" date="2022-07" db="EMBL/GenBank/DDBJ databases">
        <title>Phylogenomic reconstructions and comparative analyses of Kickxellomycotina fungi.</title>
        <authorList>
            <person name="Reynolds N.K."/>
            <person name="Stajich J.E."/>
            <person name="Barry K."/>
            <person name="Grigoriev I.V."/>
            <person name="Crous P."/>
            <person name="Smith M.E."/>
        </authorList>
    </citation>
    <scope>NUCLEOTIDE SEQUENCE</scope>
    <source>
        <strain evidence="7">RSA 1196</strain>
    </source>
</reference>
<evidence type="ECO:0000256" key="3">
    <source>
        <dbReference type="ARBA" id="ARBA00022729"/>
    </source>
</evidence>
<dbReference type="Proteomes" id="UP001150925">
    <property type="component" value="Unassembled WGS sequence"/>
</dbReference>
<evidence type="ECO:0000256" key="6">
    <source>
        <dbReference type="SAM" id="MobiDB-lite"/>
    </source>
</evidence>
<feature type="region of interest" description="Disordered" evidence="6">
    <location>
        <begin position="750"/>
        <end position="772"/>
    </location>
</feature>
<dbReference type="InterPro" id="IPR029058">
    <property type="entry name" value="AB_hydrolase_fold"/>
</dbReference>
<keyword evidence="3" id="KW-0732">Signal</keyword>
<organism evidence="7 8">
    <name type="scientific">Dispira parvispora</name>
    <dbReference type="NCBI Taxonomy" id="1520584"/>
    <lineage>
        <taxon>Eukaryota</taxon>
        <taxon>Fungi</taxon>
        <taxon>Fungi incertae sedis</taxon>
        <taxon>Zoopagomycota</taxon>
        <taxon>Kickxellomycotina</taxon>
        <taxon>Dimargaritomycetes</taxon>
        <taxon>Dimargaritales</taxon>
        <taxon>Dimargaritaceae</taxon>
        <taxon>Dispira</taxon>
    </lineage>
</organism>
<dbReference type="SUPFAM" id="SSF53474">
    <property type="entry name" value="alpha/beta-Hydrolases"/>
    <property type="match status" value="1"/>
</dbReference>
<dbReference type="Pfam" id="PF05577">
    <property type="entry name" value="Peptidase_S28"/>
    <property type="match status" value="2"/>
</dbReference>
<evidence type="ECO:0000313" key="8">
    <source>
        <dbReference type="Proteomes" id="UP001150925"/>
    </source>
</evidence>
<dbReference type="EMBL" id="JANBPY010002230">
    <property type="protein sequence ID" value="KAJ1955911.1"/>
    <property type="molecule type" value="Genomic_DNA"/>
</dbReference>
<dbReference type="GO" id="GO:0070008">
    <property type="term" value="F:serine-type exopeptidase activity"/>
    <property type="evidence" value="ECO:0007669"/>
    <property type="project" value="InterPro"/>
</dbReference>
<keyword evidence="4" id="KW-0378">Hydrolase</keyword>
<evidence type="ECO:0008006" key="9">
    <source>
        <dbReference type="Google" id="ProtNLM"/>
    </source>
</evidence>
<dbReference type="GO" id="GO:0006508">
    <property type="term" value="P:proteolysis"/>
    <property type="evidence" value="ECO:0007669"/>
    <property type="project" value="UniProtKB-KW"/>
</dbReference>
<evidence type="ECO:0000256" key="5">
    <source>
        <dbReference type="ARBA" id="ARBA00023180"/>
    </source>
</evidence>
<feature type="region of interest" description="Disordered" evidence="6">
    <location>
        <begin position="673"/>
        <end position="721"/>
    </location>
</feature>
<keyword evidence="8" id="KW-1185">Reference proteome</keyword>
<dbReference type="OrthoDB" id="5560767at2759"/>
<dbReference type="PANTHER" id="PTHR11010">
    <property type="entry name" value="PROTEASE S28 PRO-X CARBOXYPEPTIDASE-RELATED"/>
    <property type="match status" value="1"/>
</dbReference>
<dbReference type="InterPro" id="IPR008758">
    <property type="entry name" value="Peptidase_S28"/>
</dbReference>
<proteinExistence type="inferred from homology"/>
<name>A0A9W8AJS6_9FUNG</name>
<dbReference type="GO" id="GO:0008239">
    <property type="term" value="F:dipeptidyl-peptidase activity"/>
    <property type="evidence" value="ECO:0007669"/>
    <property type="project" value="TreeGrafter"/>
</dbReference>
<feature type="region of interest" description="Disordered" evidence="6">
    <location>
        <begin position="393"/>
        <end position="414"/>
    </location>
</feature>
<evidence type="ECO:0000256" key="4">
    <source>
        <dbReference type="ARBA" id="ARBA00022801"/>
    </source>
</evidence>
<dbReference type="PANTHER" id="PTHR11010:SF117">
    <property type="entry name" value="SERINE PROTEASE 16"/>
    <property type="match status" value="1"/>
</dbReference>
<protein>
    <recommendedName>
        <fullName evidence="9">Serine carboxypeptidase S28-domain-containing protein</fullName>
    </recommendedName>
</protein>
<keyword evidence="2" id="KW-0645">Protease</keyword>
<evidence type="ECO:0000256" key="1">
    <source>
        <dbReference type="ARBA" id="ARBA00011079"/>
    </source>
</evidence>
<gene>
    <name evidence="7" type="ORF">IWQ62_005423</name>
</gene>
<sequence length="806" mass="89537">MGFRTSFWAQLSLPRSALVILSLVLTCGSLYSAHQSSFYLDTQERFFLQRTDHFAPPSNNSQVFPQRLFINDKYYQANGPILLLVGGQQSLIAKDANRPSVVHLAQKTGGLIVALEHRYYGLSNPMDNLTTDALSLLSMDQAVEDVAYFIQSNYIEHILHDKHRFSSLFSLAQGQPTPLLAGPSNLEFFDEIDHASDTSWPTGSSTAAQDKEGNGWASYSSSQKLPWILLGFSYAGTVAVRTKAQYPELVNAVLASSTPLHGHTNFQGLDSVMADRISCPADIHYTIRYLDEEFLTQSDGLARLNRAFGVGQWPRDPALVAEYLAQPLTTLAFNQDDNVPFADSPAFIQESHRSALELLCQKFEQTAGPQSLHDKAQIYVQWVQSFYQSRSQSDSMDFSEGGERLASPAAPMVSPPPREDPLVLAMVEQGNNILGFGSSRQRLWQMCTDFPLWFTTSSSVDTDIYSNISQDVPGTGSTRYQLRSRLLTSDYYFQRCLALFPEARHRIINPSDSYPVQGDWGPLSSLTKQPPYSPGLQTNLISYPEKLSYCPRDSVKSLAWWVDLERILFIDGAQDPLLTLSANALDQSAYEETTSKEGTVTSRLLFEDSLVNRAPRVICQKCQQVMVPDQGHDPLFRQVKSKHMRPFYQYVHRMLQGLLNEILPAFTSSHANGPTPSAEVTGGNGAQGWSSCDRDLPTTTTSISMGERIGEPTSVPLSPYDSTASHRWVTAEKKEEYQNDLVSPMVTMTIPPSASARNRDRGSADPLPRDTSSLANYATVYSSQIVSSWWDSLTSILPDVSNPPST</sequence>
<dbReference type="AlphaFoldDB" id="A0A9W8AJS6"/>
<comment type="similarity">
    <text evidence="1">Belongs to the peptidase S28 family.</text>
</comment>
<accession>A0A9W8AJS6</accession>
<dbReference type="Gene3D" id="3.40.50.1820">
    <property type="entry name" value="alpha/beta hydrolase"/>
    <property type="match status" value="1"/>
</dbReference>
<evidence type="ECO:0000313" key="7">
    <source>
        <dbReference type="EMBL" id="KAJ1955911.1"/>
    </source>
</evidence>